<feature type="compositionally biased region" description="Polar residues" evidence="1">
    <location>
        <begin position="257"/>
        <end position="268"/>
    </location>
</feature>
<proteinExistence type="predicted"/>
<feature type="compositionally biased region" description="Polar residues" evidence="1">
    <location>
        <begin position="279"/>
        <end position="289"/>
    </location>
</feature>
<evidence type="ECO:0000256" key="1">
    <source>
        <dbReference type="SAM" id="MobiDB-lite"/>
    </source>
</evidence>
<feature type="region of interest" description="Disordered" evidence="1">
    <location>
        <begin position="165"/>
        <end position="347"/>
    </location>
</feature>
<evidence type="ECO:0000313" key="2">
    <source>
        <dbReference type="EMBL" id="AIF18878.1"/>
    </source>
</evidence>
<organism evidence="2">
    <name type="scientific">uncultured marine group II/III euryarchaeote KM3_84_G11</name>
    <dbReference type="NCBI Taxonomy" id="1456524"/>
    <lineage>
        <taxon>Archaea</taxon>
        <taxon>Methanobacteriati</taxon>
        <taxon>Methanobacteriota</taxon>
        <taxon>environmental samples</taxon>
    </lineage>
</organism>
<reference evidence="2" key="1">
    <citation type="journal article" date="2014" name="Genome Biol. Evol.">
        <title>Pangenome evidence for extensive interdomain horizontal transfer affecting lineage core and shell genes in uncultured planktonic thaumarchaeota and euryarchaeota.</title>
        <authorList>
            <person name="Deschamps P."/>
            <person name="Zivanovic Y."/>
            <person name="Moreira D."/>
            <person name="Rodriguez-Valera F."/>
            <person name="Lopez-Garcia P."/>
        </authorList>
    </citation>
    <scope>NUCLEOTIDE SEQUENCE</scope>
</reference>
<protein>
    <recommendedName>
        <fullName evidence="3">Tetratricopeptide repeat protein</fullName>
    </recommendedName>
</protein>
<name>A0A075HYJ6_9EURY</name>
<sequence length="437" mass="47075">MRGYRTRQMFGRWRKAKEEAGITCPLCSEVSPDGTEECPKCYHQLGKSIINQDESVSEEASTSIFDELLAEDEEGDDGEVVDWSKHTFEIDDVTIDVSQYEEDSEAVALSAAPNFAAIEADAPSQVPKVPKVAEELEDGEYELSTSDAPKNVEKFVVPTSKDVVAVEEPTHQVDLVVPLLPKGATENSTEDEPLSDPSAVPEEKQETSSEDNSQPIPTDEAEPVAVEPVVAPTPTPVPTTTPEVPATTPPALPATPQVNATPAPSLTSVAKPEIPKLPSLNSADSNGAVATTAPALPSVPTTPALPTVPSSRPDADVFKQDAELDVDAKEESPSATPPPLDDQMWPWPQGESYDDLIVKRKLRQVMESVKGGDLDGAARDLDKLGPHLGDRKEILFHVGVVLKKLGREEALRRMLETARRLHPEDQHVATALTSLGM</sequence>
<accession>A0A075HYJ6</accession>
<dbReference type="AlphaFoldDB" id="A0A075HYJ6"/>
<feature type="compositionally biased region" description="Basic and acidic residues" evidence="1">
    <location>
        <begin position="313"/>
        <end position="332"/>
    </location>
</feature>
<dbReference type="EMBL" id="KF901123">
    <property type="protein sequence ID" value="AIF18878.1"/>
    <property type="molecule type" value="Genomic_DNA"/>
</dbReference>
<evidence type="ECO:0008006" key="3">
    <source>
        <dbReference type="Google" id="ProtNLM"/>
    </source>
</evidence>